<protein>
    <submittedName>
        <fullName evidence="10">DNA-binding response regulator</fullName>
    </submittedName>
</protein>
<dbReference type="Pfam" id="PF00072">
    <property type="entry name" value="Response_reg"/>
    <property type="match status" value="1"/>
</dbReference>
<dbReference type="SUPFAM" id="SSF52172">
    <property type="entry name" value="CheY-like"/>
    <property type="match status" value="1"/>
</dbReference>
<dbReference type="CDD" id="cd00383">
    <property type="entry name" value="trans_reg_C"/>
    <property type="match status" value="1"/>
</dbReference>
<dbReference type="InterPro" id="IPR001867">
    <property type="entry name" value="OmpR/PhoB-type_DNA-bd"/>
</dbReference>
<dbReference type="PROSITE" id="PS50110">
    <property type="entry name" value="RESPONSE_REGULATORY"/>
    <property type="match status" value="1"/>
</dbReference>
<feature type="modified residue" description="4-aspartylphosphate" evidence="6">
    <location>
        <position position="54"/>
    </location>
</feature>
<evidence type="ECO:0000259" key="8">
    <source>
        <dbReference type="PROSITE" id="PS50110"/>
    </source>
</evidence>
<reference evidence="10 11" key="1">
    <citation type="submission" date="2021-04" db="EMBL/GenBank/DDBJ databases">
        <title>Draft genome sequence of Paenibacillus cisolokensis, LC2-13A.</title>
        <authorList>
            <person name="Uke A."/>
            <person name="Chhe C."/>
            <person name="Baramee S."/>
            <person name="Kosugi A."/>
        </authorList>
    </citation>
    <scope>NUCLEOTIDE SEQUENCE [LARGE SCALE GENOMIC DNA]</scope>
    <source>
        <strain evidence="10 11">LC2-13A</strain>
    </source>
</reference>
<evidence type="ECO:0000256" key="1">
    <source>
        <dbReference type="ARBA" id="ARBA00022553"/>
    </source>
</evidence>
<feature type="DNA-binding region" description="OmpR/PhoB-type" evidence="7">
    <location>
        <begin position="126"/>
        <end position="226"/>
    </location>
</feature>
<dbReference type="GO" id="GO:0003677">
    <property type="term" value="F:DNA binding"/>
    <property type="evidence" value="ECO:0007669"/>
    <property type="project" value="UniProtKB-KW"/>
</dbReference>
<evidence type="ECO:0000313" key="10">
    <source>
        <dbReference type="EMBL" id="GIQ65971.1"/>
    </source>
</evidence>
<dbReference type="Pfam" id="PF00486">
    <property type="entry name" value="Trans_reg_C"/>
    <property type="match status" value="1"/>
</dbReference>
<accession>A0ABQ4NDM8</accession>
<dbReference type="Gene3D" id="1.10.10.10">
    <property type="entry name" value="Winged helix-like DNA-binding domain superfamily/Winged helix DNA-binding domain"/>
    <property type="match status" value="1"/>
</dbReference>
<dbReference type="InterPro" id="IPR036388">
    <property type="entry name" value="WH-like_DNA-bd_sf"/>
</dbReference>
<dbReference type="Gene3D" id="3.40.50.2300">
    <property type="match status" value="1"/>
</dbReference>
<evidence type="ECO:0000313" key="11">
    <source>
        <dbReference type="Proteomes" id="UP000680304"/>
    </source>
</evidence>
<evidence type="ECO:0000256" key="7">
    <source>
        <dbReference type="PROSITE-ProRule" id="PRU01091"/>
    </source>
</evidence>
<dbReference type="PANTHER" id="PTHR48111">
    <property type="entry name" value="REGULATOR OF RPOS"/>
    <property type="match status" value="1"/>
</dbReference>
<keyword evidence="5" id="KW-0804">Transcription</keyword>
<keyword evidence="3" id="KW-0805">Transcription regulation</keyword>
<dbReference type="EMBL" id="BOVJ01000159">
    <property type="protein sequence ID" value="GIQ65971.1"/>
    <property type="molecule type" value="Genomic_DNA"/>
</dbReference>
<gene>
    <name evidence="10" type="ORF">PACILC2_45390</name>
</gene>
<comment type="caution">
    <text evidence="10">The sequence shown here is derived from an EMBL/GenBank/DDBJ whole genome shotgun (WGS) entry which is preliminary data.</text>
</comment>
<proteinExistence type="predicted"/>
<keyword evidence="1 6" id="KW-0597">Phosphoprotein</keyword>
<keyword evidence="4 7" id="KW-0238">DNA-binding</keyword>
<dbReference type="PROSITE" id="PS51755">
    <property type="entry name" value="OMPR_PHOB"/>
    <property type="match status" value="1"/>
</dbReference>
<organism evidence="10 11">
    <name type="scientific">Paenibacillus cisolokensis</name>
    <dbReference type="NCBI Taxonomy" id="1658519"/>
    <lineage>
        <taxon>Bacteria</taxon>
        <taxon>Bacillati</taxon>
        <taxon>Bacillota</taxon>
        <taxon>Bacilli</taxon>
        <taxon>Bacillales</taxon>
        <taxon>Paenibacillaceae</taxon>
        <taxon>Paenibacillus</taxon>
    </lineage>
</organism>
<evidence type="ECO:0000256" key="4">
    <source>
        <dbReference type="ARBA" id="ARBA00023125"/>
    </source>
</evidence>
<keyword evidence="2" id="KW-0902">Two-component regulatory system</keyword>
<evidence type="ECO:0000256" key="2">
    <source>
        <dbReference type="ARBA" id="ARBA00023012"/>
    </source>
</evidence>
<evidence type="ECO:0000256" key="3">
    <source>
        <dbReference type="ARBA" id="ARBA00023015"/>
    </source>
</evidence>
<dbReference type="PANTHER" id="PTHR48111:SF40">
    <property type="entry name" value="PHOSPHATE REGULON TRANSCRIPTIONAL REGULATORY PROTEIN PHOB"/>
    <property type="match status" value="1"/>
</dbReference>
<keyword evidence="11" id="KW-1185">Reference proteome</keyword>
<sequence length="232" mass="26331">MTSMQVLLIDDDLHTRSVLSRYLEKEGFHVLKDSDETSALNRMLQNQTDLVVLDIDLSELNGLELCAKIRHENHTPVLILTSRHDEKDVISSFEAGPDDVVVKPFSPREVVHRISAIIRRTSVQVSPKASSSRLCLDPKARKVTVNGIEIELTLKEYDLLYYLVNHTGRSFSRENLITEVWHYAYQGDCRTVYTHIKRLRKKMNVAAPGSGQLIQTIRGVGYRMSSWLGPSG</sequence>
<feature type="domain" description="OmpR/PhoB-type" evidence="9">
    <location>
        <begin position="126"/>
        <end position="226"/>
    </location>
</feature>
<name>A0ABQ4NDM8_9BACL</name>
<dbReference type="SMART" id="SM00862">
    <property type="entry name" value="Trans_reg_C"/>
    <property type="match status" value="1"/>
</dbReference>
<feature type="domain" description="Response regulatory" evidence="8">
    <location>
        <begin position="5"/>
        <end position="118"/>
    </location>
</feature>
<evidence type="ECO:0000256" key="5">
    <source>
        <dbReference type="ARBA" id="ARBA00023163"/>
    </source>
</evidence>
<dbReference type="InterPro" id="IPR011006">
    <property type="entry name" value="CheY-like_superfamily"/>
</dbReference>
<dbReference type="SMART" id="SM00448">
    <property type="entry name" value="REC"/>
    <property type="match status" value="1"/>
</dbReference>
<dbReference type="InterPro" id="IPR039420">
    <property type="entry name" value="WalR-like"/>
</dbReference>
<dbReference type="InterPro" id="IPR001789">
    <property type="entry name" value="Sig_transdc_resp-reg_receiver"/>
</dbReference>
<evidence type="ECO:0000256" key="6">
    <source>
        <dbReference type="PROSITE-ProRule" id="PRU00169"/>
    </source>
</evidence>
<evidence type="ECO:0000259" key="9">
    <source>
        <dbReference type="PROSITE" id="PS51755"/>
    </source>
</evidence>
<dbReference type="Proteomes" id="UP000680304">
    <property type="component" value="Unassembled WGS sequence"/>
</dbReference>